<name>A0A5J6VL66_9VIRU</name>
<feature type="coiled-coil region" evidence="1">
    <location>
        <begin position="319"/>
        <end position="454"/>
    </location>
</feature>
<keyword evidence="1" id="KW-0175">Coiled coil</keyword>
<dbReference type="EMBL" id="MN448295">
    <property type="protein sequence ID" value="QFG74875.1"/>
    <property type="molecule type" value="Genomic_DNA"/>
</dbReference>
<feature type="coiled-coil region" evidence="1">
    <location>
        <begin position="115"/>
        <end position="258"/>
    </location>
</feature>
<reference evidence="2" key="1">
    <citation type="journal article" date="2019" name="Philos. Trans. R. Soc. Lond., B, Biol. Sci.">
        <title>Targeted metagenomic recovery of four divergent viruses reveals shared and distinctive characteristics of giant viruses of marine eukaryotes.</title>
        <authorList>
            <person name="Needham D.M."/>
            <person name="Poirier C."/>
            <person name="Hehenberger E."/>
            <person name="Jimenez V."/>
            <person name="Swalwell J.E."/>
            <person name="Santoro A.E."/>
            <person name="Worden A.Z."/>
        </authorList>
    </citation>
    <scope>NUCLEOTIDE SEQUENCE</scope>
    <source>
        <strain evidence="2">OPacV-421</strain>
    </source>
</reference>
<accession>A0A5J6VL66</accession>
<protein>
    <submittedName>
        <fullName evidence="2">Uncharacterized protein</fullName>
    </submittedName>
</protein>
<evidence type="ECO:0000256" key="1">
    <source>
        <dbReference type="SAM" id="Coils"/>
    </source>
</evidence>
<evidence type="ECO:0000313" key="2">
    <source>
        <dbReference type="EMBL" id="QFG74875.1"/>
    </source>
</evidence>
<sequence length="772" mass="91781">MAYAFDKKKTILDSNQYIHKLKQKKQNYNHLLNNTKINNKKFKHNQTTTINNIVFIENIHSLEKSYTNIINNYDSLSNKLSINDNDLNTIITDIQSINYKITLNEEKLNIYIKKLNISNRLNNEYQDDILELENTNYHNKQQLLLLEKYYTSEINKLNLNIENLTINYEEALEKNKQLELEKLILKENKEKLILEDELTNNELEVMKKKLEKEETNNDSLDKEIDFHEAEIIKYKQKLDEKTKQINVYNDEKTQTTENIHILQQKIHTISVDLETADKLVIEQKKTIELNNLQLQESEENHKKILEHSQNLDIEYKKSIKELNNQLQEAKTIATTSKKELDYLLQNHELVEEKYLKNIEELNHYKKKYTELHDNIELLNKTIKDLTDELEKKTKLKEQLDNTIQQFTIIEIEKTDIEKKLIIEIDKNKELTTEIEQLKKKELLLLKLIENNEKELADLKQSYNAIIHSKNNETTKLTNQLDDTLSQLSNLQKSFDLKNDLYETTKQEYAHLKDTYNDTFKDYIKKNKDLSTKMDEINIENIKLKILTNQLKHISYVHTQNETEATNVEFITNIYKELKEIVERFIIKFGINSLVAFKEDYYHSDIHQFLGLIFDIINELTNNVKIHIQDPEEVETTPVAEEETDNESKFTGIYFTFGSKSTRPMFRFHYDALKLLKPEWRYYLQAYGIPKWPENSESDEDKNKIKRMKARIYHRIVNIKNMIGTLDDDLPKFFYEMGDEEFTDESETPIGHGIRKVDHNLKHEFTDTEASPK</sequence>
<organism evidence="2">
    <name type="scientific">Megaviridae environmental sample</name>
    <dbReference type="NCBI Taxonomy" id="1737588"/>
    <lineage>
        <taxon>Viruses</taxon>
        <taxon>Varidnaviria</taxon>
        <taxon>Bamfordvirae</taxon>
        <taxon>Nucleocytoviricota</taxon>
        <taxon>Megaviricetes</taxon>
        <taxon>Imitervirales</taxon>
        <taxon>Mimiviridae</taxon>
        <taxon>environmental samples</taxon>
    </lineage>
</organism>
<proteinExistence type="predicted"/>